<dbReference type="PANTHER" id="PTHR35890">
    <property type="match status" value="1"/>
</dbReference>
<feature type="chain" id="PRO_5009008516" description="Ecotin" evidence="7">
    <location>
        <begin position="25"/>
        <end position="169"/>
    </location>
</feature>
<evidence type="ECO:0000256" key="5">
    <source>
        <dbReference type="ARBA" id="ARBA00022900"/>
    </source>
</evidence>
<sequence length="169" mass="18998" precursor="true">MMMKTFSMMMAGMMLAASSVSAWADPVDLSRQPLDKVAPYLQAEQGMTRQVIYLPPRADEESLRVELLIGKTLQVDCNRQRLMGQLESKTLQGWGYDYLVMDKVSGPMGTLMACPDSQRHPAFVTVHLGDSALQRYNSKLPLVVYVPQGVQVKYRVWQAQPTVMDAQIK</sequence>
<comment type="similarity">
    <text evidence="1 7">Belongs to the protease inhibitor I11 (ecotin) family.</text>
</comment>
<dbReference type="Pfam" id="PF03974">
    <property type="entry name" value="Ecotin"/>
    <property type="match status" value="1"/>
</dbReference>
<evidence type="ECO:0000256" key="7">
    <source>
        <dbReference type="HAMAP-Rule" id="MF_00706"/>
    </source>
</evidence>
<dbReference type="Gene3D" id="2.60.40.550">
    <property type="entry name" value="Ecotin"/>
    <property type="match status" value="1"/>
</dbReference>
<keyword evidence="6 7" id="KW-1015">Disulfide bond</keyword>
<dbReference type="PIRSF" id="PIRSF006865">
    <property type="entry name" value="Prot_inh_ecotin"/>
    <property type="match status" value="1"/>
</dbReference>
<dbReference type="HOGENOM" id="CLU_111565_0_0_6"/>
<dbReference type="AlphaFoldDB" id="C5BEG4"/>
<keyword evidence="5 7" id="KW-0722">Serine protease inhibitor</keyword>
<dbReference type="InterPro" id="IPR027438">
    <property type="entry name" value="Ecotin_C"/>
</dbReference>
<dbReference type="SUPFAM" id="SSF49772">
    <property type="entry name" value="Ecotin, trypsin inhibitor"/>
    <property type="match status" value="1"/>
</dbReference>
<feature type="signal peptide" evidence="7">
    <location>
        <begin position="1"/>
        <end position="24"/>
    </location>
</feature>
<reference evidence="8 9" key="2">
    <citation type="journal article" date="2012" name="J. Bacteriol.">
        <title>Genome Sequence of Edwardsiella ictaluri 93-146, a Strain Associated with a Natural Channel Catfish Outbreak of Enteric Septicemia of Catfish.</title>
        <authorList>
            <person name="Williams M.L."/>
            <person name="Gillaspy A.F."/>
            <person name="Dyer D.W."/>
            <person name="Thune R.L."/>
            <person name="Waldbieser G.C."/>
            <person name="Schuster S.C."/>
            <person name="Gipson J."/>
            <person name="Zaitshik J."/>
            <person name="Landry C."/>
            <person name="Banes M.M."/>
            <person name="Lawrence M.L."/>
        </authorList>
    </citation>
    <scope>NUCLEOTIDE SEQUENCE [LARGE SCALE GENOMIC DNA]</scope>
    <source>
        <strain evidence="8 9">93-146</strain>
    </source>
</reference>
<dbReference type="GO" id="GO:0004867">
    <property type="term" value="F:serine-type endopeptidase inhibitor activity"/>
    <property type="evidence" value="ECO:0007669"/>
    <property type="project" value="UniProtKB-UniRule"/>
</dbReference>
<name>C5BEG4_EDWI9</name>
<dbReference type="Gene3D" id="4.10.1230.10">
    <property type="entry name" value="Ecotin, trypsin inhibitor"/>
    <property type="match status" value="1"/>
</dbReference>
<dbReference type="NCBIfam" id="NF002987">
    <property type="entry name" value="PRK03719.1"/>
    <property type="match status" value="1"/>
</dbReference>
<evidence type="ECO:0000313" key="8">
    <source>
        <dbReference type="EMBL" id="ACR69964.1"/>
    </source>
</evidence>
<dbReference type="KEGG" id="eic:NT01EI_2797"/>
<proteinExistence type="inferred from homology"/>
<comment type="subunit">
    <text evidence="7">Homodimer.</text>
</comment>
<evidence type="ECO:0000256" key="6">
    <source>
        <dbReference type="ARBA" id="ARBA00023157"/>
    </source>
</evidence>
<reference evidence="9" key="1">
    <citation type="submission" date="2009-03" db="EMBL/GenBank/DDBJ databases">
        <title>Complete genome sequence of Edwardsiella ictaluri 93-146.</title>
        <authorList>
            <person name="Williams M.L."/>
            <person name="Gillaspy A.F."/>
            <person name="Dyer D.W."/>
            <person name="Thune R.L."/>
            <person name="Waldbieser G.C."/>
            <person name="Schuster S.C."/>
            <person name="Gipson J."/>
            <person name="Zaitshik J."/>
            <person name="Landry C."/>
            <person name="Lawrence M.L."/>
        </authorList>
    </citation>
    <scope>NUCLEOTIDE SEQUENCE [LARGE SCALE GENOMIC DNA]</scope>
    <source>
        <strain evidence="9">93-146</strain>
    </source>
</reference>
<evidence type="ECO:0000256" key="4">
    <source>
        <dbReference type="ARBA" id="ARBA00022764"/>
    </source>
</evidence>
<gene>
    <name evidence="7" type="primary">eco</name>
    <name evidence="8" type="ordered locus">NT01EI_2797</name>
</gene>
<dbReference type="InterPro" id="IPR023084">
    <property type="entry name" value="Prot_inh_ecotin_gammaproteobac"/>
</dbReference>
<dbReference type="PANTHER" id="PTHR35890:SF3">
    <property type="entry name" value="ECOTIN"/>
    <property type="match status" value="1"/>
</dbReference>
<dbReference type="Proteomes" id="UP000001485">
    <property type="component" value="Chromosome"/>
</dbReference>
<keyword evidence="3 7" id="KW-0732">Signal</keyword>
<dbReference type="GO" id="GO:0042597">
    <property type="term" value="C:periplasmic space"/>
    <property type="evidence" value="ECO:0007669"/>
    <property type="project" value="UniProtKB-SubCell"/>
</dbReference>
<evidence type="ECO:0000313" key="9">
    <source>
        <dbReference type="Proteomes" id="UP000001485"/>
    </source>
</evidence>
<feature type="site" description="Reactive bond" evidence="7">
    <location>
        <begin position="111"/>
        <end position="112"/>
    </location>
</feature>
<protein>
    <recommendedName>
        <fullName evidence="7">Ecotin</fullName>
    </recommendedName>
</protein>
<dbReference type="HAMAP" id="MF_00706">
    <property type="entry name" value="Ecotin"/>
    <property type="match status" value="1"/>
</dbReference>
<feature type="disulfide bond" evidence="7">
    <location>
        <begin position="77"/>
        <end position="114"/>
    </location>
</feature>
<keyword evidence="4 7" id="KW-0574">Periplasm</keyword>
<organism evidence="8 9">
    <name type="scientific">Edwardsiella ictaluri (strain 93-146)</name>
    <dbReference type="NCBI Taxonomy" id="634503"/>
    <lineage>
        <taxon>Bacteria</taxon>
        <taxon>Pseudomonadati</taxon>
        <taxon>Pseudomonadota</taxon>
        <taxon>Gammaproteobacteria</taxon>
        <taxon>Enterobacterales</taxon>
        <taxon>Hafniaceae</taxon>
        <taxon>Edwardsiella</taxon>
    </lineage>
</organism>
<dbReference type="MEROPS" id="I11.001"/>
<evidence type="ECO:0000256" key="3">
    <source>
        <dbReference type="ARBA" id="ARBA00022729"/>
    </source>
</evidence>
<comment type="subcellular location">
    <subcellularLocation>
        <location evidence="7">Periplasm</location>
    </subcellularLocation>
</comment>
<evidence type="ECO:0000256" key="1">
    <source>
        <dbReference type="ARBA" id="ARBA00010558"/>
    </source>
</evidence>
<dbReference type="InterPro" id="IPR005658">
    <property type="entry name" value="Prot_inh_ecotin"/>
</dbReference>
<evidence type="ECO:0000256" key="2">
    <source>
        <dbReference type="ARBA" id="ARBA00022690"/>
    </source>
</evidence>
<dbReference type="STRING" id="67780.B6E78_05925"/>
<comment type="function">
    <text evidence="7">General inhibitor of pancreatic serine proteases: inhibits chymotrypsin, trypsin, elastases, factor X, kallikrein as well as a variety of other proteases.</text>
</comment>
<dbReference type="InterPro" id="IPR036198">
    <property type="entry name" value="Ecotin_sf"/>
</dbReference>
<keyword evidence="2 7" id="KW-0646">Protease inhibitor</keyword>
<accession>C5BEG4</accession>
<dbReference type="EMBL" id="CP001600">
    <property type="protein sequence ID" value="ACR69964.1"/>
    <property type="molecule type" value="Genomic_DNA"/>
</dbReference>